<reference evidence="2" key="1">
    <citation type="journal article" date="2020" name="New Phytol.">
        <title>Comparative genomics reveals dynamic genome evolution in host specialist ectomycorrhizal fungi.</title>
        <authorList>
            <person name="Lofgren L.A."/>
            <person name="Nguyen N.H."/>
            <person name="Vilgalys R."/>
            <person name="Ruytinx J."/>
            <person name="Liao H.L."/>
            <person name="Branco S."/>
            <person name="Kuo A."/>
            <person name="LaButti K."/>
            <person name="Lipzen A."/>
            <person name="Andreopoulos W."/>
            <person name="Pangilinan J."/>
            <person name="Riley R."/>
            <person name="Hundley H."/>
            <person name="Na H."/>
            <person name="Barry K."/>
            <person name="Grigoriev I.V."/>
            <person name="Stajich J.E."/>
            <person name="Kennedy P.G."/>
        </authorList>
    </citation>
    <scope>NUCLEOTIDE SEQUENCE</scope>
    <source>
        <strain evidence="2">S12</strain>
    </source>
</reference>
<proteinExistence type="predicted"/>
<protein>
    <submittedName>
        <fullName evidence="2">Uncharacterized protein</fullName>
    </submittedName>
</protein>
<dbReference type="RefSeq" id="XP_041166298.1">
    <property type="nucleotide sequence ID" value="XM_041310700.1"/>
</dbReference>
<evidence type="ECO:0000313" key="3">
    <source>
        <dbReference type="Proteomes" id="UP000719766"/>
    </source>
</evidence>
<gene>
    <name evidence="2" type="ORF">HD556DRAFT_470258</name>
</gene>
<feature type="signal peptide" evidence="1">
    <location>
        <begin position="1"/>
        <end position="20"/>
    </location>
</feature>
<feature type="chain" id="PRO_5040269133" evidence="1">
    <location>
        <begin position="21"/>
        <end position="112"/>
    </location>
</feature>
<evidence type="ECO:0000313" key="2">
    <source>
        <dbReference type="EMBL" id="KAG1804683.1"/>
    </source>
</evidence>
<keyword evidence="1" id="KW-0732">Signal</keyword>
<organism evidence="2 3">
    <name type="scientific">Suillus plorans</name>
    <dbReference type="NCBI Taxonomy" id="116603"/>
    <lineage>
        <taxon>Eukaryota</taxon>
        <taxon>Fungi</taxon>
        <taxon>Dikarya</taxon>
        <taxon>Basidiomycota</taxon>
        <taxon>Agaricomycotina</taxon>
        <taxon>Agaricomycetes</taxon>
        <taxon>Agaricomycetidae</taxon>
        <taxon>Boletales</taxon>
        <taxon>Suillineae</taxon>
        <taxon>Suillaceae</taxon>
        <taxon>Suillus</taxon>
    </lineage>
</organism>
<keyword evidence="3" id="KW-1185">Reference proteome</keyword>
<accession>A0A9P7DW05</accession>
<sequence length="112" mass="12834">MSARALLCLTLFYLISMFLAHSPYQQTRQFPSISVFNTNTEITVAPLSSSRANVSLYITLNNIGVQHLYQSHECASEVSFCRCWFADGRSYFDHPWQHFSVLPTEDLPQILL</sequence>
<dbReference type="EMBL" id="JABBWE010000003">
    <property type="protein sequence ID" value="KAG1804683.1"/>
    <property type="molecule type" value="Genomic_DNA"/>
</dbReference>
<dbReference type="AlphaFoldDB" id="A0A9P7DW05"/>
<comment type="caution">
    <text evidence="2">The sequence shown here is derived from an EMBL/GenBank/DDBJ whole genome shotgun (WGS) entry which is preliminary data.</text>
</comment>
<dbReference type="Proteomes" id="UP000719766">
    <property type="component" value="Unassembled WGS sequence"/>
</dbReference>
<evidence type="ECO:0000256" key="1">
    <source>
        <dbReference type="SAM" id="SignalP"/>
    </source>
</evidence>
<dbReference type="GeneID" id="64604464"/>
<name>A0A9P7DW05_9AGAM</name>